<reference evidence="2 3" key="1">
    <citation type="journal article" date="2009" name="BMC Genomics">
        <title>Complete genome sequence of the sugarcane nitrogen-fixing endophyte Gluconacetobacter diazotrophicus Pal5.</title>
        <authorList>
            <person name="Bertalan M."/>
            <person name="Albano R."/>
            <person name="Padua V."/>
            <person name="Rouws L."/>
            <person name="Rojas C."/>
            <person name="Hemerly A."/>
            <person name="Teixeira K."/>
            <person name="Schwab S."/>
            <person name="Araujo J."/>
            <person name="Oliveira A."/>
            <person name="Franca L."/>
            <person name="Magalhaes V."/>
            <person name="Alqueres S."/>
            <person name="Cardoso A."/>
            <person name="Almeida W."/>
            <person name="Loureiro M.M."/>
            <person name="Nogueira E."/>
            <person name="Cidade D."/>
            <person name="Oliveira D."/>
            <person name="Simao T."/>
            <person name="Macedo J."/>
            <person name="Valadao A."/>
            <person name="Dreschsel M."/>
            <person name="Freitas F."/>
            <person name="Vidal M."/>
            <person name="Guedes H."/>
            <person name="Rodrigues E."/>
            <person name="Meneses C."/>
            <person name="Brioso P."/>
            <person name="Pozzer L."/>
            <person name="Figueiredo D."/>
            <person name="Montano H."/>
            <person name="Junior J."/>
            <person name="Filho G."/>
            <person name="Flores V."/>
            <person name="Ferreira B."/>
            <person name="Branco A."/>
            <person name="Gonzalez P."/>
            <person name="Guillobel H."/>
            <person name="Lemos M."/>
            <person name="Seibel L."/>
            <person name="Macedo J."/>
            <person name="Alves-Ferreira M."/>
            <person name="Sachetto-Martins G."/>
            <person name="Coelho A."/>
            <person name="Santos E."/>
            <person name="Amaral G."/>
            <person name="Neves A."/>
            <person name="Pacheco A.B."/>
            <person name="Carvalho D."/>
            <person name="Lery L."/>
            <person name="Bisch P."/>
            <person name="Rossle S.C."/>
            <person name="Urmenyi T."/>
            <person name="Kruger W.V."/>
            <person name="Martins O."/>
            <person name="Baldani J.I."/>
            <person name="Ferreira P.C."/>
        </authorList>
    </citation>
    <scope>NUCLEOTIDE SEQUENCE [LARGE SCALE GENOMIC DNA]</scope>
    <source>
        <strain evidence="3">ATCC 49037 / DSM 5601 / CCUG 37298 / CIP 103539 / LMG 7603 / PAl5</strain>
    </source>
</reference>
<keyword evidence="3" id="KW-1185">Reference proteome</keyword>
<accession>A9HF02</accession>
<feature type="region of interest" description="Disordered" evidence="1">
    <location>
        <begin position="227"/>
        <end position="316"/>
    </location>
</feature>
<dbReference type="KEGG" id="gdi:GDI1359"/>
<evidence type="ECO:0000313" key="3">
    <source>
        <dbReference type="Proteomes" id="UP000001176"/>
    </source>
</evidence>
<evidence type="ECO:0000313" key="2">
    <source>
        <dbReference type="EMBL" id="CAP55302.1"/>
    </source>
</evidence>
<name>A9HF02_GLUDA</name>
<dbReference type="Proteomes" id="UP000001176">
    <property type="component" value="Chromosome"/>
</dbReference>
<gene>
    <name evidence="2" type="ordered locus">GDI1359</name>
</gene>
<feature type="compositionally biased region" description="Gly residues" evidence="1">
    <location>
        <begin position="241"/>
        <end position="256"/>
    </location>
</feature>
<organism evidence="2 3">
    <name type="scientific">Gluconacetobacter diazotrophicus (strain ATCC 49037 / DSM 5601 / CCUG 37298 / CIP 103539 / LMG 7603 / PAl5)</name>
    <dbReference type="NCBI Taxonomy" id="272568"/>
    <lineage>
        <taxon>Bacteria</taxon>
        <taxon>Pseudomonadati</taxon>
        <taxon>Pseudomonadota</taxon>
        <taxon>Alphaproteobacteria</taxon>
        <taxon>Acetobacterales</taxon>
        <taxon>Acetobacteraceae</taxon>
        <taxon>Gluconacetobacter</taxon>
    </lineage>
</organism>
<evidence type="ECO:0000256" key="1">
    <source>
        <dbReference type="SAM" id="MobiDB-lite"/>
    </source>
</evidence>
<feature type="compositionally biased region" description="Basic and acidic residues" evidence="1">
    <location>
        <begin position="197"/>
        <end position="213"/>
    </location>
</feature>
<feature type="region of interest" description="Disordered" evidence="1">
    <location>
        <begin position="181"/>
        <end position="213"/>
    </location>
</feature>
<protein>
    <submittedName>
        <fullName evidence="2">Uncharacterized protein</fullName>
    </submittedName>
</protein>
<dbReference type="EMBL" id="AM889285">
    <property type="protein sequence ID" value="CAP55302.1"/>
    <property type="molecule type" value="Genomic_DNA"/>
</dbReference>
<proteinExistence type="predicted"/>
<sequence length="316" mass="34292">METAPQHAGPAVHPVIGFADEALGGRALRQRLLQPLLGRGGQVHRALARGAEQDGHVLDIRAAIGRGLGVIPGRDQHDIGNREAHDMQPVERGQDIHTVAQRLAGDLDVAGEPAFHDLGVGRDQLRQIVPVVMAAIVHGIDGRKRQGLRAAARDHHPRHHPVFRAHQHVALQFAMRAARGRQDRMPYARRQRQYAAGERDRTRQVGRDRGGRDLRAARRLGRALGRPLGRPAVGLLRGGRPRVGGGTVVGLGGGGIASQRPVDPVDDRMQRRNRPHQIGRGIQQGQHHEDRDTEDAAPPQRRAIPEAGGSGHSDGP</sequence>
<dbReference type="AlphaFoldDB" id="A9HF02"/>